<organism evidence="1">
    <name type="scientific">marine metagenome</name>
    <dbReference type="NCBI Taxonomy" id="408172"/>
    <lineage>
        <taxon>unclassified sequences</taxon>
        <taxon>metagenomes</taxon>
        <taxon>ecological metagenomes</taxon>
    </lineage>
</organism>
<gene>
    <name evidence="1" type="ORF">METZ01_LOCUS494095</name>
</gene>
<sequence>MTCLIIGSGKRVEDTLIPALKIVREQIYLFSRNNEKREYLCSRYNVEGLNDLFDLPKDVTKIFLAIPNTEFLDYVKLLSKMNLDKADLFIETPIIGQLKNFQ</sequence>
<dbReference type="EMBL" id="UINC01215522">
    <property type="protein sequence ID" value="SVE41241.1"/>
    <property type="molecule type" value="Genomic_DNA"/>
</dbReference>
<name>A0A383DA87_9ZZZZ</name>
<feature type="non-terminal residue" evidence="1">
    <location>
        <position position="102"/>
    </location>
</feature>
<dbReference type="InterPro" id="IPR036291">
    <property type="entry name" value="NAD(P)-bd_dom_sf"/>
</dbReference>
<accession>A0A383DA87</accession>
<protein>
    <recommendedName>
        <fullName evidence="2">Pyrroline-5-carboxylate reductase catalytic N-terminal domain-containing protein</fullName>
    </recommendedName>
</protein>
<reference evidence="1" key="1">
    <citation type="submission" date="2018-05" db="EMBL/GenBank/DDBJ databases">
        <authorList>
            <person name="Lanie J.A."/>
            <person name="Ng W.-L."/>
            <person name="Kazmierczak K.M."/>
            <person name="Andrzejewski T.M."/>
            <person name="Davidsen T.M."/>
            <person name="Wayne K.J."/>
            <person name="Tettelin H."/>
            <person name="Glass J.I."/>
            <person name="Rusch D."/>
            <person name="Podicherti R."/>
            <person name="Tsui H.-C.T."/>
            <person name="Winkler M.E."/>
        </authorList>
    </citation>
    <scope>NUCLEOTIDE SEQUENCE</scope>
</reference>
<evidence type="ECO:0008006" key="2">
    <source>
        <dbReference type="Google" id="ProtNLM"/>
    </source>
</evidence>
<dbReference type="AlphaFoldDB" id="A0A383DA87"/>
<evidence type="ECO:0000313" key="1">
    <source>
        <dbReference type="EMBL" id="SVE41241.1"/>
    </source>
</evidence>
<proteinExistence type="predicted"/>
<dbReference type="SUPFAM" id="SSF51735">
    <property type="entry name" value="NAD(P)-binding Rossmann-fold domains"/>
    <property type="match status" value="1"/>
</dbReference>